<evidence type="ECO:0000313" key="2">
    <source>
        <dbReference type="EMBL" id="GBU04039.1"/>
    </source>
</evidence>
<keyword evidence="5" id="KW-1185">Reference proteome</keyword>
<dbReference type="InterPro" id="IPR000253">
    <property type="entry name" value="FHA_dom"/>
</dbReference>
<evidence type="ECO:0000313" key="4">
    <source>
        <dbReference type="Proteomes" id="UP000294613"/>
    </source>
</evidence>
<organism evidence="3 4">
    <name type="scientific">Faecalimonas umbilicata</name>
    <dbReference type="NCBI Taxonomy" id="1912855"/>
    <lineage>
        <taxon>Bacteria</taxon>
        <taxon>Bacillati</taxon>
        <taxon>Bacillota</taxon>
        <taxon>Clostridia</taxon>
        <taxon>Lachnospirales</taxon>
        <taxon>Lachnospiraceae</taxon>
        <taxon>Faecalimonas</taxon>
    </lineage>
</organism>
<dbReference type="RefSeq" id="WP_016441553.1">
    <property type="nucleotide sequence ID" value="NZ_BHEO01000002.1"/>
</dbReference>
<dbReference type="Gene3D" id="2.60.200.20">
    <property type="match status" value="1"/>
</dbReference>
<dbReference type="Proteomes" id="UP000702954">
    <property type="component" value="Unassembled WGS sequence"/>
</dbReference>
<evidence type="ECO:0000313" key="5">
    <source>
        <dbReference type="Proteomes" id="UP000702954"/>
    </source>
</evidence>
<comment type="caution">
    <text evidence="3">The sequence shown here is derived from an EMBL/GenBank/DDBJ whole genome shotgun (WGS) entry which is preliminary data.</text>
</comment>
<dbReference type="SUPFAM" id="SSF49879">
    <property type="entry name" value="SMAD/FHA domain"/>
    <property type="match status" value="1"/>
</dbReference>
<dbReference type="EMBL" id="SLZV01000001">
    <property type="protein sequence ID" value="TCS70340.1"/>
    <property type="molecule type" value="Genomic_DNA"/>
</dbReference>
<dbReference type="InterPro" id="IPR008984">
    <property type="entry name" value="SMAD_FHA_dom_sf"/>
</dbReference>
<dbReference type="Pfam" id="PF00498">
    <property type="entry name" value="FHA"/>
    <property type="match status" value="1"/>
</dbReference>
<accession>A0A4V2UQG1</accession>
<feature type="domain" description="FHA" evidence="1">
    <location>
        <begin position="65"/>
        <end position="115"/>
    </location>
</feature>
<dbReference type="PROSITE" id="PS50006">
    <property type="entry name" value="FHA_DOMAIN"/>
    <property type="match status" value="1"/>
</dbReference>
<name>A0A4V2UQG1_9FIRM</name>
<dbReference type="EMBL" id="BHEO01000002">
    <property type="protein sequence ID" value="GBU04039.1"/>
    <property type="molecule type" value="Genomic_DNA"/>
</dbReference>
<evidence type="ECO:0000259" key="1">
    <source>
        <dbReference type="PROSITE" id="PS50006"/>
    </source>
</evidence>
<dbReference type="Proteomes" id="UP000294613">
    <property type="component" value="Unassembled WGS sequence"/>
</dbReference>
<protein>
    <submittedName>
        <fullName evidence="3">FHA domain-containing protein</fullName>
    </submittedName>
</protein>
<dbReference type="CDD" id="cd00060">
    <property type="entry name" value="FHA"/>
    <property type="match status" value="1"/>
</dbReference>
<reference evidence="2 5" key="1">
    <citation type="journal article" date="2018" name="Int. J. Syst. Evol. Microbiol.">
        <title>Draft Genome Sequence of Faecalimonas umbilicata JCM 30896T, an Acetate-Producing Bacterium Isolated from Human Feces.</title>
        <authorList>
            <person name="Sakamoto M."/>
            <person name="Ikeyama N."/>
            <person name="Yuki M."/>
            <person name="Ohkuma M."/>
        </authorList>
    </citation>
    <scope>NUCLEOTIDE SEQUENCE [LARGE SCALE GENOMIC DNA]</scope>
    <source>
        <strain evidence="2 5">EGH7</strain>
    </source>
</reference>
<reference evidence="3 4" key="2">
    <citation type="submission" date="2019-03" db="EMBL/GenBank/DDBJ databases">
        <title>Genomic Encyclopedia of Type Strains, Phase IV (KMG-IV): sequencing the most valuable type-strain genomes for metagenomic binning, comparative biology and taxonomic classification.</title>
        <authorList>
            <person name="Goeker M."/>
        </authorList>
    </citation>
    <scope>NUCLEOTIDE SEQUENCE [LARGE SCALE GENOMIC DNA]</scope>
    <source>
        <strain evidence="3 4">DSM 103426</strain>
    </source>
</reference>
<sequence>MEKDLNEWRYRAEVEIPPRKQSGFQEEILIREEILPLNKKNHWTGKAYVIRMRTDEKMEVKKSPFIIGKSADVDYTIQGNPAISRRHAYIAEENGIYFLKDLNSLNHTFVDGKSIQSQEKLEDGKFFYLADEKFQFRID</sequence>
<proteinExistence type="predicted"/>
<dbReference type="SMART" id="SM00240">
    <property type="entry name" value="FHA"/>
    <property type="match status" value="1"/>
</dbReference>
<dbReference type="AlphaFoldDB" id="A0A4V2UQG1"/>
<evidence type="ECO:0000313" key="3">
    <source>
        <dbReference type="EMBL" id="TCS70340.1"/>
    </source>
</evidence>
<gene>
    <name evidence="3" type="ORF">EDD74_101191</name>
    <name evidence="2" type="ORF">FAEUMB_05800</name>
</gene>